<proteinExistence type="predicted"/>
<reference evidence="1" key="2">
    <citation type="journal article" date="2015" name="Data Brief">
        <title>Shoot transcriptome of the giant reed, Arundo donax.</title>
        <authorList>
            <person name="Barrero R.A."/>
            <person name="Guerrero F.D."/>
            <person name="Moolhuijzen P."/>
            <person name="Goolsby J.A."/>
            <person name="Tidwell J."/>
            <person name="Bellgard S.E."/>
            <person name="Bellgard M.I."/>
        </authorList>
    </citation>
    <scope>NUCLEOTIDE SEQUENCE</scope>
    <source>
        <tissue evidence="1">Shoot tissue taken approximately 20 cm above the soil surface</tissue>
    </source>
</reference>
<sequence>MQLLFYTIIINAYSFHQPFFSTILNYFYCCFVFKDVNSSESEDLSEALYQHYIKKLL</sequence>
<accession>A0A0A9FEN8</accession>
<dbReference type="EMBL" id="GBRH01188222">
    <property type="protein sequence ID" value="JAE09674.1"/>
    <property type="molecule type" value="Transcribed_RNA"/>
</dbReference>
<reference evidence="1" key="1">
    <citation type="submission" date="2014-09" db="EMBL/GenBank/DDBJ databases">
        <authorList>
            <person name="Magalhaes I.L.F."/>
            <person name="Oliveira U."/>
            <person name="Santos F.R."/>
            <person name="Vidigal T.H.D.A."/>
            <person name="Brescovit A.D."/>
            <person name="Santos A.J."/>
        </authorList>
    </citation>
    <scope>NUCLEOTIDE SEQUENCE</scope>
    <source>
        <tissue evidence="1">Shoot tissue taken approximately 20 cm above the soil surface</tissue>
    </source>
</reference>
<protein>
    <submittedName>
        <fullName evidence="1">Uncharacterized protein</fullName>
    </submittedName>
</protein>
<name>A0A0A9FEN8_ARUDO</name>
<organism evidence="1">
    <name type="scientific">Arundo donax</name>
    <name type="common">Giant reed</name>
    <name type="synonym">Donax arundinaceus</name>
    <dbReference type="NCBI Taxonomy" id="35708"/>
    <lineage>
        <taxon>Eukaryota</taxon>
        <taxon>Viridiplantae</taxon>
        <taxon>Streptophyta</taxon>
        <taxon>Embryophyta</taxon>
        <taxon>Tracheophyta</taxon>
        <taxon>Spermatophyta</taxon>
        <taxon>Magnoliopsida</taxon>
        <taxon>Liliopsida</taxon>
        <taxon>Poales</taxon>
        <taxon>Poaceae</taxon>
        <taxon>PACMAD clade</taxon>
        <taxon>Arundinoideae</taxon>
        <taxon>Arundineae</taxon>
        <taxon>Arundo</taxon>
    </lineage>
</organism>
<dbReference type="AlphaFoldDB" id="A0A0A9FEN8"/>
<evidence type="ECO:0000313" key="1">
    <source>
        <dbReference type="EMBL" id="JAE09674.1"/>
    </source>
</evidence>